<evidence type="ECO:0000313" key="1">
    <source>
        <dbReference type="EMBL" id="PNR60047.1"/>
    </source>
</evidence>
<dbReference type="EnsemblPlants" id="Pp3c2_17660V3.1">
    <property type="protein sequence ID" value="PAC:32936756.CDS.1"/>
    <property type="gene ID" value="Pp3c2_17660"/>
</dbReference>
<dbReference type="EMBL" id="ABEU02000002">
    <property type="protein sequence ID" value="PNR60047.1"/>
    <property type="molecule type" value="Genomic_DNA"/>
</dbReference>
<protein>
    <recommendedName>
        <fullName evidence="4">Calcineurin-like phosphoesterase domain-containing protein</fullName>
    </recommendedName>
</protein>
<accession>A0A2K1L1Y5</accession>
<evidence type="ECO:0008006" key="4">
    <source>
        <dbReference type="Google" id="ProtNLM"/>
    </source>
</evidence>
<dbReference type="InterPro" id="IPR029052">
    <property type="entry name" value="Metallo-depent_PP-like"/>
</dbReference>
<reference evidence="1 3" key="2">
    <citation type="journal article" date="2018" name="Plant J.">
        <title>The Physcomitrella patens chromosome-scale assembly reveals moss genome structure and evolution.</title>
        <authorList>
            <person name="Lang D."/>
            <person name="Ullrich K.K."/>
            <person name="Murat F."/>
            <person name="Fuchs J."/>
            <person name="Jenkins J."/>
            <person name="Haas F.B."/>
            <person name="Piednoel M."/>
            <person name="Gundlach H."/>
            <person name="Van Bel M."/>
            <person name="Meyberg R."/>
            <person name="Vives C."/>
            <person name="Morata J."/>
            <person name="Symeonidi A."/>
            <person name="Hiss M."/>
            <person name="Muchero W."/>
            <person name="Kamisugi Y."/>
            <person name="Saleh O."/>
            <person name="Blanc G."/>
            <person name="Decker E.L."/>
            <person name="van Gessel N."/>
            <person name="Grimwood J."/>
            <person name="Hayes R.D."/>
            <person name="Graham S.W."/>
            <person name="Gunter L.E."/>
            <person name="McDaniel S.F."/>
            <person name="Hoernstein S.N.W."/>
            <person name="Larsson A."/>
            <person name="Li F.W."/>
            <person name="Perroud P.F."/>
            <person name="Phillips J."/>
            <person name="Ranjan P."/>
            <person name="Rokshar D.S."/>
            <person name="Rothfels C.J."/>
            <person name="Schneider L."/>
            <person name="Shu S."/>
            <person name="Stevenson D.W."/>
            <person name="Thummler F."/>
            <person name="Tillich M."/>
            <person name="Villarreal Aguilar J.C."/>
            <person name="Widiez T."/>
            <person name="Wong G.K."/>
            <person name="Wymore A."/>
            <person name="Zhang Y."/>
            <person name="Zimmer A.D."/>
            <person name="Quatrano R.S."/>
            <person name="Mayer K.F.X."/>
            <person name="Goodstein D."/>
            <person name="Casacuberta J.M."/>
            <person name="Vandepoele K."/>
            <person name="Reski R."/>
            <person name="Cuming A.C."/>
            <person name="Tuskan G.A."/>
            <person name="Maumus F."/>
            <person name="Salse J."/>
            <person name="Schmutz J."/>
            <person name="Rensing S.A."/>
        </authorList>
    </citation>
    <scope>NUCLEOTIDE SEQUENCE [LARGE SCALE GENOMIC DNA]</scope>
    <source>
        <strain evidence="2 3">cv. Gransden 2004</strain>
    </source>
</reference>
<dbReference type="SUPFAM" id="SSF56300">
    <property type="entry name" value="Metallo-dependent phosphatases"/>
    <property type="match status" value="1"/>
</dbReference>
<sequence length="112" mass="12967">MMLMKKKQSPQEKPMFSFGVITDIQYADIHDGKSFLGVPRYYRHASEVLRRAMDTWNKHGNLAFAVHFGDIVDGLCPKKQSKQAFERILSELPNFENGPVYHMLSNHGWELL</sequence>
<evidence type="ECO:0000313" key="2">
    <source>
        <dbReference type="EnsemblPlants" id="PAC:32936756.CDS.1"/>
    </source>
</evidence>
<reference evidence="1 3" key="1">
    <citation type="journal article" date="2008" name="Science">
        <title>The Physcomitrella genome reveals evolutionary insights into the conquest of land by plants.</title>
        <authorList>
            <person name="Rensing S."/>
            <person name="Lang D."/>
            <person name="Zimmer A."/>
            <person name="Terry A."/>
            <person name="Salamov A."/>
            <person name="Shapiro H."/>
            <person name="Nishiyama T."/>
            <person name="Perroud P.-F."/>
            <person name="Lindquist E."/>
            <person name="Kamisugi Y."/>
            <person name="Tanahashi T."/>
            <person name="Sakakibara K."/>
            <person name="Fujita T."/>
            <person name="Oishi K."/>
            <person name="Shin-I T."/>
            <person name="Kuroki Y."/>
            <person name="Toyoda A."/>
            <person name="Suzuki Y."/>
            <person name="Hashimoto A."/>
            <person name="Yamaguchi K."/>
            <person name="Sugano A."/>
            <person name="Kohara Y."/>
            <person name="Fujiyama A."/>
            <person name="Anterola A."/>
            <person name="Aoki S."/>
            <person name="Ashton N."/>
            <person name="Barbazuk W.B."/>
            <person name="Barker E."/>
            <person name="Bennetzen J."/>
            <person name="Bezanilla M."/>
            <person name="Blankenship R."/>
            <person name="Cho S.H."/>
            <person name="Dutcher S."/>
            <person name="Estelle M."/>
            <person name="Fawcett J.A."/>
            <person name="Gundlach H."/>
            <person name="Hanada K."/>
            <person name="Heyl A."/>
            <person name="Hicks K.A."/>
            <person name="Hugh J."/>
            <person name="Lohr M."/>
            <person name="Mayer K."/>
            <person name="Melkozernov A."/>
            <person name="Murata T."/>
            <person name="Nelson D."/>
            <person name="Pils B."/>
            <person name="Prigge M."/>
            <person name="Reiss B."/>
            <person name="Renner T."/>
            <person name="Rombauts S."/>
            <person name="Rushton P."/>
            <person name="Sanderfoot A."/>
            <person name="Schween G."/>
            <person name="Shiu S.-H."/>
            <person name="Stueber K."/>
            <person name="Theodoulou F.L."/>
            <person name="Tu H."/>
            <person name="Van de Peer Y."/>
            <person name="Verrier P.J."/>
            <person name="Waters E."/>
            <person name="Wood A."/>
            <person name="Yang L."/>
            <person name="Cove D."/>
            <person name="Cuming A."/>
            <person name="Hasebe M."/>
            <person name="Lucas S."/>
            <person name="Mishler D.B."/>
            <person name="Reski R."/>
            <person name="Grigoriev I."/>
            <person name="Quatrano R.S."/>
            <person name="Boore J.L."/>
        </authorList>
    </citation>
    <scope>NUCLEOTIDE SEQUENCE [LARGE SCALE GENOMIC DNA]</scope>
    <source>
        <strain evidence="2 3">cv. Gransden 2004</strain>
    </source>
</reference>
<dbReference type="AlphaFoldDB" id="A0A2K1L1Y5"/>
<evidence type="ECO:0000313" key="3">
    <source>
        <dbReference type="Proteomes" id="UP000006727"/>
    </source>
</evidence>
<dbReference type="PaxDb" id="3218-PP1S281_114V6.1"/>
<organism evidence="1">
    <name type="scientific">Physcomitrium patens</name>
    <name type="common">Spreading-leaved earth moss</name>
    <name type="synonym">Physcomitrella patens</name>
    <dbReference type="NCBI Taxonomy" id="3218"/>
    <lineage>
        <taxon>Eukaryota</taxon>
        <taxon>Viridiplantae</taxon>
        <taxon>Streptophyta</taxon>
        <taxon>Embryophyta</taxon>
        <taxon>Bryophyta</taxon>
        <taxon>Bryophytina</taxon>
        <taxon>Bryopsida</taxon>
        <taxon>Funariidae</taxon>
        <taxon>Funariales</taxon>
        <taxon>Funariaceae</taxon>
        <taxon>Physcomitrium</taxon>
    </lineage>
</organism>
<gene>
    <name evidence="1" type="ORF">PHYPA_002840</name>
</gene>
<reference evidence="2" key="3">
    <citation type="submission" date="2020-12" db="UniProtKB">
        <authorList>
            <consortium name="EnsemblPlants"/>
        </authorList>
    </citation>
    <scope>IDENTIFICATION</scope>
</reference>
<proteinExistence type="predicted"/>
<dbReference type="Gramene" id="Pp3c2_17660V3.1">
    <property type="protein sequence ID" value="PAC:32936756.CDS.1"/>
    <property type="gene ID" value="Pp3c2_17660"/>
</dbReference>
<dbReference type="PANTHER" id="PTHR16509:SF1">
    <property type="entry name" value="MANGANESE-DEPENDENT ADP-RIBOSE_CDP-ALCOHOL DIPHOSPHATASE"/>
    <property type="match status" value="1"/>
</dbReference>
<dbReference type="Gene3D" id="3.60.21.10">
    <property type="match status" value="1"/>
</dbReference>
<dbReference type="InParanoid" id="A0A2K1L1Y5"/>
<dbReference type="PANTHER" id="PTHR16509">
    <property type="match status" value="1"/>
</dbReference>
<keyword evidence="3" id="KW-1185">Reference proteome</keyword>
<dbReference type="Proteomes" id="UP000006727">
    <property type="component" value="Chromosome 2"/>
</dbReference>
<name>A0A2K1L1Y5_PHYPA</name>